<keyword evidence="5" id="KW-0676">Redox-active center</keyword>
<evidence type="ECO:0000259" key="6">
    <source>
        <dbReference type="Pfam" id="PF07992"/>
    </source>
</evidence>
<comment type="caution">
    <text evidence="7">The sequence shown here is derived from an EMBL/GenBank/DDBJ whole genome shotgun (WGS) entry which is preliminary data.</text>
</comment>
<reference evidence="7" key="1">
    <citation type="submission" date="2022-09" db="EMBL/GenBank/DDBJ databases">
        <title>Culturomic study of gut microbiota in children with autism spectrum disorder.</title>
        <authorList>
            <person name="Efimov B.A."/>
            <person name="Chaplin A.V."/>
            <person name="Sokolova S.R."/>
            <person name="Pikina A.P."/>
            <person name="Korzhanova M."/>
            <person name="Belova V."/>
            <person name="Korostin D."/>
        </authorList>
    </citation>
    <scope>NUCLEOTIDE SEQUENCE</scope>
    <source>
        <strain evidence="7">ASD5510</strain>
    </source>
</reference>
<proteinExistence type="predicted"/>
<dbReference type="InterPro" id="IPR036188">
    <property type="entry name" value="FAD/NAD-bd_sf"/>
</dbReference>
<dbReference type="InterPro" id="IPR023753">
    <property type="entry name" value="FAD/NAD-binding_dom"/>
</dbReference>
<dbReference type="PROSITE" id="PS00573">
    <property type="entry name" value="PYRIDINE_REDOX_2"/>
    <property type="match status" value="1"/>
</dbReference>
<evidence type="ECO:0000313" key="7">
    <source>
        <dbReference type="EMBL" id="MCU7380676.1"/>
    </source>
</evidence>
<dbReference type="PRINTS" id="PR00368">
    <property type="entry name" value="FADPNR"/>
</dbReference>
<dbReference type="Pfam" id="PF07992">
    <property type="entry name" value="Pyr_redox_2"/>
    <property type="match status" value="1"/>
</dbReference>
<accession>A0A9J6QYY4</accession>
<dbReference type="RefSeq" id="WP_253021009.1">
    <property type="nucleotide sequence ID" value="NZ_JAJAGH010000009.1"/>
</dbReference>
<keyword evidence="4" id="KW-1015">Disulfide bond</keyword>
<dbReference type="PRINTS" id="PR00469">
    <property type="entry name" value="PNDRDTASEII"/>
</dbReference>
<keyword evidence="2" id="KW-0274">FAD</keyword>
<evidence type="ECO:0000313" key="8">
    <source>
        <dbReference type="Proteomes" id="UP001065549"/>
    </source>
</evidence>
<evidence type="ECO:0000256" key="1">
    <source>
        <dbReference type="ARBA" id="ARBA00022630"/>
    </source>
</evidence>
<dbReference type="AlphaFoldDB" id="A0A9J6QYY4"/>
<keyword evidence="3" id="KW-0560">Oxidoreductase</keyword>
<keyword evidence="8" id="KW-1185">Reference proteome</keyword>
<dbReference type="InterPro" id="IPR050097">
    <property type="entry name" value="Ferredoxin-NADP_redctase_2"/>
</dbReference>
<dbReference type="EMBL" id="JAOSHN010000012">
    <property type="protein sequence ID" value="MCU7380676.1"/>
    <property type="molecule type" value="Genomic_DNA"/>
</dbReference>
<evidence type="ECO:0000256" key="5">
    <source>
        <dbReference type="ARBA" id="ARBA00023284"/>
    </source>
</evidence>
<feature type="domain" description="FAD/NAD(P)-binding" evidence="6">
    <location>
        <begin position="2"/>
        <end position="281"/>
    </location>
</feature>
<dbReference type="Proteomes" id="UP001065549">
    <property type="component" value="Unassembled WGS sequence"/>
</dbReference>
<evidence type="ECO:0000256" key="3">
    <source>
        <dbReference type="ARBA" id="ARBA00023002"/>
    </source>
</evidence>
<dbReference type="SUPFAM" id="SSF51905">
    <property type="entry name" value="FAD/NAD(P)-binding domain"/>
    <property type="match status" value="1"/>
</dbReference>
<evidence type="ECO:0000256" key="4">
    <source>
        <dbReference type="ARBA" id="ARBA00023157"/>
    </source>
</evidence>
<gene>
    <name evidence="7" type="ORF">OBO34_20390</name>
</gene>
<dbReference type="Gene3D" id="3.50.50.60">
    <property type="entry name" value="FAD/NAD(P)-binding domain"/>
    <property type="match status" value="2"/>
</dbReference>
<keyword evidence="1" id="KW-0285">Flavoprotein</keyword>
<evidence type="ECO:0000256" key="2">
    <source>
        <dbReference type="ARBA" id="ARBA00022827"/>
    </source>
</evidence>
<dbReference type="InterPro" id="IPR008255">
    <property type="entry name" value="Pyr_nucl-diS_OxRdtase_2_AS"/>
</dbReference>
<dbReference type="PANTHER" id="PTHR48105">
    <property type="entry name" value="THIOREDOXIN REDUCTASE 1-RELATED-RELATED"/>
    <property type="match status" value="1"/>
</dbReference>
<sequence>MYDVIIIGAGPAGLSAGIYAIRSGLKTLIFDKASFGGQTILSAEIENYPAVPSVTGPDFAEKMYEQLTSLGGVIKLEEVKKIDAEHKIIETGANQYQAQKLIIAAGLKRRKLGCPGEDELAGKGVSYCAICDGRFFTDKDVVVVGGGNTAMEDALYMAAYCNHITIVCRKDSLNGEETLKSGVEKKDNISVMYGVNVAEIQGETVVEEAVLDNGEILRTSAVFVAIGYEADSSFLEGQVELTQEGYVIAGEDCRTNVPGVFIAGDLRTKGVRQIVTAAADGAVAALGAADELLKM</sequence>
<name>A0A9J6QYY4_9FIRM</name>
<dbReference type="GO" id="GO:0016668">
    <property type="term" value="F:oxidoreductase activity, acting on a sulfur group of donors, NAD(P) as acceptor"/>
    <property type="evidence" value="ECO:0007669"/>
    <property type="project" value="UniProtKB-ARBA"/>
</dbReference>
<organism evidence="7 8">
    <name type="scientific">Hominibacterium faecale</name>
    <dbReference type="NCBI Taxonomy" id="2839743"/>
    <lineage>
        <taxon>Bacteria</taxon>
        <taxon>Bacillati</taxon>
        <taxon>Bacillota</taxon>
        <taxon>Clostridia</taxon>
        <taxon>Peptostreptococcales</taxon>
        <taxon>Anaerovoracaceae</taxon>
        <taxon>Hominibacterium</taxon>
    </lineage>
</organism>
<protein>
    <submittedName>
        <fullName evidence="7">FAD-dependent oxidoreductase</fullName>
    </submittedName>
</protein>